<dbReference type="KEGG" id="stri:C7M71_013785"/>
<organism evidence="2 3">
    <name type="scientific">Peterkaempfera bronchialis</name>
    <dbReference type="NCBI Taxonomy" id="2126346"/>
    <lineage>
        <taxon>Bacteria</taxon>
        <taxon>Bacillati</taxon>
        <taxon>Actinomycetota</taxon>
        <taxon>Actinomycetes</taxon>
        <taxon>Kitasatosporales</taxon>
        <taxon>Streptomycetaceae</taxon>
        <taxon>Peterkaempfera</taxon>
    </lineage>
</organism>
<dbReference type="CDD" id="cd00093">
    <property type="entry name" value="HTH_XRE"/>
    <property type="match status" value="1"/>
</dbReference>
<keyword evidence="3" id="KW-1185">Reference proteome</keyword>
<sequence length="293" mass="32602">MAQSPTPTVRRRRLGVQMRQLRGQANLTLDQVAEATGWDRAKISRLENGRSGIRLKEIKDLLTLYRVDDPGLAAALECLAREGSKRGWWQNYSDVLNPAYADFISLETDASRMCEYQVTLIPGLFQTTPYAREVIAAINMGSEPDEVNRLAELRAARQSVLTRSGPPLSVWAIIHEAALRQRTVRPNIMRDQLRRLLEIAELPHVTIQVLPLTSTPHPGVAGAFTLLSFAGTTGLDVALAENLTGAVYIEEEREVSVYVDAFERLRASALPTTESSELIDRLADTHRLTEEST</sequence>
<dbReference type="AlphaFoldDB" id="A0A345SX92"/>
<dbReference type="InterPro" id="IPR010982">
    <property type="entry name" value="Lambda_DNA-bd_dom_sf"/>
</dbReference>
<dbReference type="InterPro" id="IPR001387">
    <property type="entry name" value="Cro/C1-type_HTH"/>
</dbReference>
<accession>A0A345SX92</accession>
<dbReference type="InterPro" id="IPR043917">
    <property type="entry name" value="DUF5753"/>
</dbReference>
<feature type="domain" description="HTH cro/C1-type" evidence="1">
    <location>
        <begin position="18"/>
        <end position="72"/>
    </location>
</feature>
<dbReference type="GO" id="GO:0003677">
    <property type="term" value="F:DNA binding"/>
    <property type="evidence" value="ECO:0007669"/>
    <property type="project" value="InterPro"/>
</dbReference>
<dbReference type="OrthoDB" id="4115547at2"/>
<protein>
    <submittedName>
        <fullName evidence="2">XRE family transcriptional regulator</fullName>
    </submittedName>
</protein>
<evidence type="ECO:0000313" key="2">
    <source>
        <dbReference type="EMBL" id="AXI78347.1"/>
    </source>
</evidence>
<evidence type="ECO:0000259" key="1">
    <source>
        <dbReference type="PROSITE" id="PS50943"/>
    </source>
</evidence>
<name>A0A345SX92_9ACTN</name>
<dbReference type="EMBL" id="CP031264">
    <property type="protein sequence ID" value="AXI78347.1"/>
    <property type="molecule type" value="Genomic_DNA"/>
</dbReference>
<proteinExistence type="predicted"/>
<dbReference type="PROSITE" id="PS50943">
    <property type="entry name" value="HTH_CROC1"/>
    <property type="match status" value="1"/>
</dbReference>
<dbReference type="SUPFAM" id="SSF47413">
    <property type="entry name" value="lambda repressor-like DNA-binding domains"/>
    <property type="match status" value="1"/>
</dbReference>
<dbReference type="Pfam" id="PF13560">
    <property type="entry name" value="HTH_31"/>
    <property type="match status" value="1"/>
</dbReference>
<gene>
    <name evidence="2" type="ORF">C7M71_013785</name>
</gene>
<dbReference type="SMART" id="SM00530">
    <property type="entry name" value="HTH_XRE"/>
    <property type="match status" value="1"/>
</dbReference>
<dbReference type="Proteomes" id="UP000249340">
    <property type="component" value="Chromosome"/>
</dbReference>
<dbReference type="Pfam" id="PF19054">
    <property type="entry name" value="DUF5753"/>
    <property type="match status" value="1"/>
</dbReference>
<dbReference type="RefSeq" id="WP_111492945.1">
    <property type="nucleotide sequence ID" value="NZ_CP031264.1"/>
</dbReference>
<evidence type="ECO:0000313" key="3">
    <source>
        <dbReference type="Proteomes" id="UP000249340"/>
    </source>
</evidence>
<reference evidence="3" key="1">
    <citation type="submission" date="2018-07" db="EMBL/GenBank/DDBJ databases">
        <title>Streptacidiphilus bronchialis DSM 106435 chromosome.</title>
        <authorList>
            <person name="Batra D."/>
            <person name="Gulvik C.A."/>
        </authorList>
    </citation>
    <scope>NUCLEOTIDE SEQUENCE [LARGE SCALE GENOMIC DNA]</scope>
    <source>
        <strain evidence="3">DSM 106435</strain>
    </source>
</reference>
<dbReference type="Gene3D" id="1.10.260.40">
    <property type="entry name" value="lambda repressor-like DNA-binding domains"/>
    <property type="match status" value="1"/>
</dbReference>